<evidence type="ECO:0000313" key="1">
    <source>
        <dbReference type="EMBL" id="KOX69238.1"/>
    </source>
</evidence>
<accession>A0A0N0BCP1</accession>
<protein>
    <submittedName>
        <fullName evidence="1">Uncharacterized protein</fullName>
    </submittedName>
</protein>
<gene>
    <name evidence="1" type="ORF">WN51_04274</name>
</gene>
<proteinExistence type="predicted"/>
<name>A0A0N0BCP1_9HYME</name>
<evidence type="ECO:0000313" key="2">
    <source>
        <dbReference type="Proteomes" id="UP000053105"/>
    </source>
</evidence>
<dbReference type="Proteomes" id="UP000053105">
    <property type="component" value="Unassembled WGS sequence"/>
</dbReference>
<dbReference type="EMBL" id="KQ435896">
    <property type="protein sequence ID" value="KOX69238.1"/>
    <property type="molecule type" value="Genomic_DNA"/>
</dbReference>
<reference evidence="1 2" key="1">
    <citation type="submission" date="2015-07" db="EMBL/GenBank/DDBJ databases">
        <title>The genome of Melipona quadrifasciata.</title>
        <authorList>
            <person name="Pan H."/>
            <person name="Kapheim K."/>
        </authorList>
    </citation>
    <scope>NUCLEOTIDE SEQUENCE [LARGE SCALE GENOMIC DNA]</scope>
    <source>
        <strain evidence="1">0111107301</strain>
        <tissue evidence="1">Whole body</tissue>
    </source>
</reference>
<keyword evidence="2" id="KW-1185">Reference proteome</keyword>
<organism evidence="1 2">
    <name type="scientific">Melipona quadrifasciata</name>
    <dbReference type="NCBI Taxonomy" id="166423"/>
    <lineage>
        <taxon>Eukaryota</taxon>
        <taxon>Metazoa</taxon>
        <taxon>Ecdysozoa</taxon>
        <taxon>Arthropoda</taxon>
        <taxon>Hexapoda</taxon>
        <taxon>Insecta</taxon>
        <taxon>Pterygota</taxon>
        <taxon>Neoptera</taxon>
        <taxon>Endopterygota</taxon>
        <taxon>Hymenoptera</taxon>
        <taxon>Apocrita</taxon>
        <taxon>Aculeata</taxon>
        <taxon>Apoidea</taxon>
        <taxon>Anthophila</taxon>
        <taxon>Apidae</taxon>
        <taxon>Melipona</taxon>
    </lineage>
</organism>
<dbReference type="AlphaFoldDB" id="A0A0N0BCP1"/>
<sequence length="76" mass="8865">MYLARDVYTLRAPISCCRQRFHVVSAFGVSTKDLDGRYAFWTIVKPCLWWSSGQFNVSYIVLSNKPQKQEENTIFP</sequence>